<sequence length="832" mass="93884">MSDKITPAEAKVPIGQKAAFGAGHFILNVLPGTLGVFIQFFLLTAWGVDPLWAGLLGGLPRIFDAITDPIMGFITDNTKSRWGRRRPYIFFGSILSGILFFLMWQLDDNASESYIIWHVMILQLLFLIGNTMFATPLVGLGYEMTPDYHERTRLMAFSNTMGQIAWMIVPWLYVIIPDSDTFSTKPEGVRTMALIVGCLTIVFGILPSLFCKGMDAGEMEDRERISFKTLAKNLKKLWEGIVQVSKNKPFMKLCGATFLVFNGFQLVAAFGVFIIVFYMYNGSYDMAGTWPAWFNTINAIITAFIVIPIISKIATRIGKRNAFLLSTFLSIVGYVLKWWGFDVELNAQFNETALGQSLTEGLGTIFNFLNPHLESIGASWFTINVEDGVPWLIFLPIPLFAFGMGGLFTLMMSMTADVCDLDELENGLPRKEGTFGAIYWLMVKLGQSIALVLSGVILSIVGFVPDADVQTIETMYNLRIADIVVPAGTAAIAFIIMWSYNLDEDRVTEIGAELKRRKVKPKVITSSGYLAHKNFSFSELNLQPDLKYDLDFSNQAASEIKNLFHSTLKKGLHGICFSPYEEGQDLDDELSEEQISRRMRIIQPYTKWVRSFSCTKGNEYIPKIAKQNNLQTVVGAWISNDQDKNEAEINELVRLAKAGLVDIAVVGNEVLLRNELSEAEVLTYIQKVKDLLPPGIPVTYVDSYYIFDQYPSLIKACDVILINCYPFWEGADIDVSNAYLRYMYHLIKQQAEGKPVIISETGWPSDGESTENADPSNKNAMKYFINVNHWANQEDVEFFYFSSFDESWKIHHEGDVGQRWGIWDKTEKLKYK</sequence>
<feature type="transmembrane region" description="Helical" evidence="16">
    <location>
        <begin position="483"/>
        <end position="500"/>
    </location>
</feature>
<dbReference type="Proteomes" id="UP000599179">
    <property type="component" value="Unassembled WGS sequence"/>
</dbReference>
<evidence type="ECO:0000313" key="18">
    <source>
        <dbReference type="Proteomes" id="UP000599179"/>
    </source>
</evidence>
<dbReference type="InterPro" id="IPR036259">
    <property type="entry name" value="MFS_trans_sf"/>
</dbReference>
<name>A0ABQ1SHD5_9FLAO</name>
<feature type="transmembrane region" description="Helical" evidence="16">
    <location>
        <begin position="322"/>
        <end position="341"/>
    </location>
</feature>
<dbReference type="PANTHER" id="PTHR16631">
    <property type="entry name" value="GLUCAN 1,3-BETA-GLUCOSIDASE"/>
    <property type="match status" value="1"/>
</dbReference>
<keyword evidence="11" id="KW-0961">Cell wall biogenesis/degradation</keyword>
<keyword evidence="4" id="KW-0134">Cell wall</keyword>
<keyword evidence="18" id="KW-1185">Reference proteome</keyword>
<comment type="function">
    <text evidence="13">Glucanases play a role in cell expansion during growth, in cell-cell fusion during mating, and in spore release during sporulation. This enzyme may be involved in beta-glucan degradation. Active on laminarin and lichenan.</text>
</comment>
<evidence type="ECO:0000256" key="2">
    <source>
        <dbReference type="ARBA" id="ARBA00004236"/>
    </source>
</evidence>
<evidence type="ECO:0000256" key="4">
    <source>
        <dbReference type="ARBA" id="ARBA00022512"/>
    </source>
</evidence>
<protein>
    <recommendedName>
        <fullName evidence="15">Endo-1,3-beta-glucanase btgC</fullName>
    </recommendedName>
    <alternativeName>
        <fullName evidence="14">Laminarinase btgC</fullName>
    </alternativeName>
</protein>
<accession>A0ABQ1SHD5</accession>
<keyword evidence="16" id="KW-1133">Transmembrane helix</keyword>
<keyword evidence="16" id="KW-0812">Transmembrane</keyword>
<feature type="transmembrane region" description="Helical" evidence="16">
    <location>
        <begin position="292"/>
        <end position="310"/>
    </location>
</feature>
<dbReference type="InterPro" id="IPR017853">
    <property type="entry name" value="GH"/>
</dbReference>
<dbReference type="EMBL" id="BMGM01000009">
    <property type="protein sequence ID" value="GGE40097.1"/>
    <property type="molecule type" value="Genomic_DNA"/>
</dbReference>
<evidence type="ECO:0000256" key="5">
    <source>
        <dbReference type="ARBA" id="ARBA00022525"/>
    </source>
</evidence>
<feature type="transmembrane region" description="Helical" evidence="16">
    <location>
        <begin position="188"/>
        <end position="210"/>
    </location>
</feature>
<dbReference type="Gene3D" id="1.20.1250.20">
    <property type="entry name" value="MFS general substrate transporter like domains"/>
    <property type="match status" value="2"/>
</dbReference>
<dbReference type="Pfam" id="PF00332">
    <property type="entry name" value="Glyco_hydro_17"/>
    <property type="match status" value="1"/>
</dbReference>
<dbReference type="Pfam" id="PF13347">
    <property type="entry name" value="MFS_2"/>
    <property type="match status" value="1"/>
</dbReference>
<evidence type="ECO:0000256" key="10">
    <source>
        <dbReference type="ARBA" id="ARBA00023277"/>
    </source>
</evidence>
<evidence type="ECO:0000256" key="14">
    <source>
        <dbReference type="ARBA" id="ARBA00042373"/>
    </source>
</evidence>
<evidence type="ECO:0000256" key="12">
    <source>
        <dbReference type="ARBA" id="ARBA00023326"/>
    </source>
</evidence>
<evidence type="ECO:0000256" key="1">
    <source>
        <dbReference type="ARBA" id="ARBA00004191"/>
    </source>
</evidence>
<proteinExistence type="predicted"/>
<feature type="transmembrane region" description="Helical" evidence="16">
    <location>
        <begin position="253"/>
        <end position="280"/>
    </location>
</feature>
<keyword evidence="6" id="KW-0732">Signal</keyword>
<evidence type="ECO:0000256" key="16">
    <source>
        <dbReference type="SAM" id="Phobius"/>
    </source>
</evidence>
<dbReference type="Gene3D" id="3.20.20.80">
    <property type="entry name" value="Glycosidases"/>
    <property type="match status" value="1"/>
</dbReference>
<keyword evidence="3" id="KW-1003">Cell membrane</keyword>
<evidence type="ECO:0000256" key="6">
    <source>
        <dbReference type="ARBA" id="ARBA00022729"/>
    </source>
</evidence>
<dbReference type="RefSeq" id="WP_188459024.1">
    <property type="nucleotide sequence ID" value="NZ_BMGM01000009.1"/>
</dbReference>
<feature type="transmembrane region" description="Helical" evidence="16">
    <location>
        <begin position="87"/>
        <end position="104"/>
    </location>
</feature>
<dbReference type="SUPFAM" id="SSF51445">
    <property type="entry name" value="(Trans)glycosidases"/>
    <property type="match status" value="1"/>
</dbReference>
<dbReference type="CDD" id="cd17332">
    <property type="entry name" value="MFS_MelB_like"/>
    <property type="match status" value="1"/>
</dbReference>
<dbReference type="SUPFAM" id="SSF103473">
    <property type="entry name" value="MFS general substrate transporter"/>
    <property type="match status" value="1"/>
</dbReference>
<feature type="transmembrane region" description="Helical" evidence="16">
    <location>
        <begin position="391"/>
        <end position="416"/>
    </location>
</feature>
<feature type="transmembrane region" description="Helical" evidence="16">
    <location>
        <begin position="154"/>
        <end position="176"/>
    </location>
</feature>
<evidence type="ECO:0000256" key="8">
    <source>
        <dbReference type="ARBA" id="ARBA00023136"/>
    </source>
</evidence>
<dbReference type="InterPro" id="IPR050732">
    <property type="entry name" value="Beta-glucan_modifiers"/>
</dbReference>
<keyword evidence="10" id="KW-0119">Carbohydrate metabolism</keyword>
<keyword evidence="5" id="KW-0964">Secreted</keyword>
<evidence type="ECO:0000256" key="11">
    <source>
        <dbReference type="ARBA" id="ARBA00023316"/>
    </source>
</evidence>
<keyword evidence="8 16" id="KW-0472">Membrane</keyword>
<evidence type="ECO:0000256" key="3">
    <source>
        <dbReference type="ARBA" id="ARBA00022475"/>
    </source>
</evidence>
<gene>
    <name evidence="17" type="ORF">GCM10010832_20340</name>
</gene>
<feature type="transmembrane region" description="Helical" evidence="16">
    <location>
        <begin position="437"/>
        <end position="463"/>
    </location>
</feature>
<organism evidence="17 18">
    <name type="scientific">Psychroflexus planctonicus</name>
    <dbReference type="NCBI Taxonomy" id="1526575"/>
    <lineage>
        <taxon>Bacteria</taxon>
        <taxon>Pseudomonadati</taxon>
        <taxon>Bacteroidota</taxon>
        <taxon>Flavobacteriia</taxon>
        <taxon>Flavobacteriales</taxon>
        <taxon>Flavobacteriaceae</taxon>
        <taxon>Psychroflexus</taxon>
    </lineage>
</organism>
<reference evidence="18" key="1">
    <citation type="journal article" date="2019" name="Int. J. Syst. Evol. Microbiol.">
        <title>The Global Catalogue of Microorganisms (GCM) 10K type strain sequencing project: providing services to taxonomists for standard genome sequencing and annotation.</title>
        <authorList>
            <consortium name="The Broad Institute Genomics Platform"/>
            <consortium name="The Broad Institute Genome Sequencing Center for Infectious Disease"/>
            <person name="Wu L."/>
            <person name="Ma J."/>
        </authorList>
    </citation>
    <scope>NUCLEOTIDE SEQUENCE [LARGE SCALE GENOMIC DNA]</scope>
    <source>
        <strain evidence="18">CGMCC 1.12931</strain>
    </source>
</reference>
<dbReference type="PANTHER" id="PTHR16631:SF17">
    <property type="entry name" value="GLUCAN ENDO-1,3-BETA-GLUCOSIDASE BTGC"/>
    <property type="match status" value="1"/>
</dbReference>
<keyword evidence="7" id="KW-0378">Hydrolase</keyword>
<keyword evidence="12" id="KW-0624">Polysaccharide degradation</keyword>
<dbReference type="InterPro" id="IPR000490">
    <property type="entry name" value="Glyco_hydro_17"/>
</dbReference>
<feature type="transmembrane region" description="Helical" evidence="16">
    <location>
        <begin position="25"/>
        <end position="46"/>
    </location>
</feature>
<feature type="transmembrane region" description="Helical" evidence="16">
    <location>
        <begin position="52"/>
        <end position="75"/>
    </location>
</feature>
<evidence type="ECO:0000256" key="9">
    <source>
        <dbReference type="ARBA" id="ARBA00023180"/>
    </source>
</evidence>
<evidence type="ECO:0000256" key="15">
    <source>
        <dbReference type="ARBA" id="ARBA00043078"/>
    </source>
</evidence>
<feature type="transmembrane region" description="Helical" evidence="16">
    <location>
        <begin position="116"/>
        <end position="142"/>
    </location>
</feature>
<comment type="caution">
    <text evidence="17">The sequence shown here is derived from an EMBL/GenBank/DDBJ whole genome shotgun (WGS) entry which is preliminary data.</text>
</comment>
<keyword evidence="9" id="KW-0325">Glycoprotein</keyword>
<evidence type="ECO:0000313" key="17">
    <source>
        <dbReference type="EMBL" id="GGE40097.1"/>
    </source>
</evidence>
<comment type="subcellular location">
    <subcellularLocation>
        <location evidence="2">Cell membrane</location>
    </subcellularLocation>
    <subcellularLocation>
        <location evidence="1">Secreted</location>
        <location evidence="1">Cell wall</location>
    </subcellularLocation>
</comment>
<evidence type="ECO:0000256" key="13">
    <source>
        <dbReference type="ARBA" id="ARBA00037649"/>
    </source>
</evidence>
<evidence type="ECO:0000256" key="7">
    <source>
        <dbReference type="ARBA" id="ARBA00022801"/>
    </source>
</evidence>